<evidence type="ECO:0000256" key="6">
    <source>
        <dbReference type="ARBA" id="ARBA00022430"/>
    </source>
</evidence>
<dbReference type="Proteomes" id="UP000593765">
    <property type="component" value="Chromosome"/>
</dbReference>
<dbReference type="PANTHER" id="PTHR43275">
    <property type="entry name" value="D-MALATE DEHYDROGENASE [DECARBOXYLATING]"/>
    <property type="match status" value="1"/>
</dbReference>
<dbReference type="InterPro" id="IPR019818">
    <property type="entry name" value="IsoCit/isopropylmalate_DH_CS"/>
</dbReference>
<dbReference type="SUPFAM" id="SSF53659">
    <property type="entry name" value="Isocitrate/Isopropylmalate dehydrogenase-like"/>
    <property type="match status" value="1"/>
</dbReference>
<organism evidence="16 17">
    <name type="scientific">Humisphaera borealis</name>
    <dbReference type="NCBI Taxonomy" id="2807512"/>
    <lineage>
        <taxon>Bacteria</taxon>
        <taxon>Pseudomonadati</taxon>
        <taxon>Planctomycetota</taxon>
        <taxon>Phycisphaerae</taxon>
        <taxon>Tepidisphaerales</taxon>
        <taxon>Tepidisphaeraceae</taxon>
        <taxon>Humisphaera</taxon>
    </lineage>
</organism>
<dbReference type="PROSITE" id="PS00470">
    <property type="entry name" value="IDH_IMDH"/>
    <property type="match status" value="1"/>
</dbReference>
<keyword evidence="11" id="KW-0520">NAD</keyword>
<evidence type="ECO:0000313" key="17">
    <source>
        <dbReference type="Proteomes" id="UP000593765"/>
    </source>
</evidence>
<dbReference type="Gene3D" id="3.40.718.10">
    <property type="entry name" value="Isopropylmalate Dehydrogenase"/>
    <property type="match status" value="1"/>
</dbReference>
<gene>
    <name evidence="16" type="ORF">IPV69_01765</name>
</gene>
<keyword evidence="13" id="KW-0100">Branched-chain amino acid biosynthesis</keyword>
<evidence type="ECO:0000256" key="3">
    <source>
        <dbReference type="ARBA" id="ARBA00008319"/>
    </source>
</evidence>
<evidence type="ECO:0000256" key="5">
    <source>
        <dbReference type="ARBA" id="ARBA00013101"/>
    </source>
</evidence>
<keyword evidence="9" id="KW-0460">Magnesium</keyword>
<dbReference type="PANTHER" id="PTHR43275:SF1">
    <property type="entry name" value="D-MALATE DEHYDROGENASE [DECARBOXYLATING]"/>
    <property type="match status" value="1"/>
</dbReference>
<feature type="domain" description="Isopropylmalate dehydrogenase-like" evidence="15">
    <location>
        <begin position="2"/>
        <end position="350"/>
    </location>
</feature>
<dbReference type="NCBIfam" id="NF002898">
    <property type="entry name" value="PRK03437.1"/>
    <property type="match status" value="1"/>
</dbReference>
<evidence type="ECO:0000256" key="14">
    <source>
        <dbReference type="ARBA" id="ARBA00033138"/>
    </source>
</evidence>
<dbReference type="GO" id="GO:0003862">
    <property type="term" value="F:3-isopropylmalate dehydrogenase activity"/>
    <property type="evidence" value="ECO:0007669"/>
    <property type="project" value="UniProtKB-EC"/>
</dbReference>
<dbReference type="InterPro" id="IPR024084">
    <property type="entry name" value="IsoPropMal-DH-like_dom"/>
</dbReference>
<keyword evidence="8" id="KW-0479">Metal-binding</keyword>
<reference evidence="16 17" key="1">
    <citation type="submission" date="2020-10" db="EMBL/GenBank/DDBJ databases">
        <title>Wide distribution of Phycisphaera-like planctomycetes from WD2101 soil group in peatlands and genome analysis of the first cultivated representative.</title>
        <authorList>
            <person name="Dedysh S.N."/>
            <person name="Beletsky A.V."/>
            <person name="Ivanova A."/>
            <person name="Kulichevskaya I.S."/>
            <person name="Suzina N.E."/>
            <person name="Philippov D.A."/>
            <person name="Rakitin A.L."/>
            <person name="Mardanov A.V."/>
            <person name="Ravin N.V."/>
        </authorList>
    </citation>
    <scope>NUCLEOTIDE SEQUENCE [LARGE SCALE GENOMIC DNA]</scope>
    <source>
        <strain evidence="16 17">M1803</strain>
    </source>
</reference>
<dbReference type="GO" id="GO:0009098">
    <property type="term" value="P:L-leucine biosynthetic process"/>
    <property type="evidence" value="ECO:0007669"/>
    <property type="project" value="UniProtKB-KW"/>
</dbReference>
<comment type="cofactor">
    <cofactor evidence="2">
        <name>Mg(2+)</name>
        <dbReference type="ChEBI" id="CHEBI:18420"/>
    </cofactor>
</comment>
<accession>A0A7M2WXA2</accession>
<evidence type="ECO:0000256" key="8">
    <source>
        <dbReference type="ARBA" id="ARBA00022723"/>
    </source>
</evidence>
<keyword evidence="12" id="KW-0464">Manganese</keyword>
<evidence type="ECO:0000256" key="12">
    <source>
        <dbReference type="ARBA" id="ARBA00023211"/>
    </source>
</evidence>
<dbReference type="GO" id="GO:0000287">
    <property type="term" value="F:magnesium ion binding"/>
    <property type="evidence" value="ECO:0007669"/>
    <property type="project" value="InterPro"/>
</dbReference>
<comment type="cofactor">
    <cofactor evidence="1">
        <name>Mn(2+)</name>
        <dbReference type="ChEBI" id="CHEBI:29035"/>
    </cofactor>
</comment>
<evidence type="ECO:0000256" key="9">
    <source>
        <dbReference type="ARBA" id="ARBA00022842"/>
    </source>
</evidence>
<dbReference type="EC" id="1.1.1.85" evidence="5"/>
<keyword evidence="10 16" id="KW-0560">Oxidoreductase</keyword>
<evidence type="ECO:0000259" key="15">
    <source>
        <dbReference type="SMART" id="SM01329"/>
    </source>
</evidence>
<dbReference type="SMART" id="SM01329">
    <property type="entry name" value="Iso_dh"/>
    <property type="match status" value="1"/>
</dbReference>
<evidence type="ECO:0000313" key="16">
    <source>
        <dbReference type="EMBL" id="QOV90125.1"/>
    </source>
</evidence>
<evidence type="ECO:0000256" key="7">
    <source>
        <dbReference type="ARBA" id="ARBA00022605"/>
    </source>
</evidence>
<comment type="subunit">
    <text evidence="4">Homodimer.</text>
</comment>
<dbReference type="RefSeq" id="WP_206293198.1">
    <property type="nucleotide sequence ID" value="NZ_CP063458.1"/>
</dbReference>
<evidence type="ECO:0000256" key="1">
    <source>
        <dbReference type="ARBA" id="ARBA00001936"/>
    </source>
</evidence>
<dbReference type="GO" id="GO:0051287">
    <property type="term" value="F:NAD binding"/>
    <property type="evidence" value="ECO:0007669"/>
    <property type="project" value="InterPro"/>
</dbReference>
<dbReference type="Pfam" id="PF00180">
    <property type="entry name" value="Iso_dh"/>
    <property type="match status" value="1"/>
</dbReference>
<evidence type="ECO:0000256" key="13">
    <source>
        <dbReference type="ARBA" id="ARBA00023304"/>
    </source>
</evidence>
<sequence>MNIAVMPGDGVGKEVVPEGLKVLKAASEKFGFKYTTKDFPHGAEHYLATGITLPEADLKELGSFDAILFGAVGADPRGNARIPQGLIETDILLKMRFELDQYINLRPTRLMPGVPTPLANIGPGDIDMIIVRENTEGLYCQNGGFLYKNTPHEVANQIEVTTRHGVERAIRYAFEYAKQYKRKKVTLVAKTNVLRYAHNLWMRAFEEVKKEYTGIETDYHHVDACTMYMVTKPKIYDVVVTTNMFGDIITDLGAAIQGGMGMAASGNLNPTRKYASMFEPVHGSAPDIAGKGYANPIATFLSVAMMLDFLNQPAAAAAINKACKDVVADKANHTRDLGGTASTSQVGDAVKKLVAS</sequence>
<dbReference type="FunFam" id="3.40.718.10:FF:000006">
    <property type="entry name" value="3-isopropylmalate dehydrogenase"/>
    <property type="match status" value="1"/>
</dbReference>
<protein>
    <recommendedName>
        <fullName evidence="5">3-isopropylmalate dehydrogenase</fullName>
        <ecNumber evidence="5">1.1.1.85</ecNumber>
    </recommendedName>
    <alternativeName>
        <fullName evidence="14">3-IPM-DH</fullName>
    </alternativeName>
</protein>
<name>A0A7M2WXA2_9BACT</name>
<dbReference type="AlphaFoldDB" id="A0A7M2WXA2"/>
<evidence type="ECO:0000256" key="2">
    <source>
        <dbReference type="ARBA" id="ARBA00001946"/>
    </source>
</evidence>
<proteinExistence type="inferred from homology"/>
<dbReference type="EMBL" id="CP063458">
    <property type="protein sequence ID" value="QOV90125.1"/>
    <property type="molecule type" value="Genomic_DNA"/>
</dbReference>
<dbReference type="KEGG" id="hbs:IPV69_01765"/>
<keyword evidence="6" id="KW-0432">Leucine biosynthesis</keyword>
<keyword evidence="17" id="KW-1185">Reference proteome</keyword>
<dbReference type="InterPro" id="IPR050501">
    <property type="entry name" value="ICDH/IPMDH"/>
</dbReference>
<keyword evidence="7" id="KW-0028">Amino-acid biosynthesis</keyword>
<evidence type="ECO:0000256" key="11">
    <source>
        <dbReference type="ARBA" id="ARBA00023027"/>
    </source>
</evidence>
<comment type="similarity">
    <text evidence="3">Belongs to the isocitrate and isopropylmalate dehydrogenases family. LeuB type 1 subfamily.</text>
</comment>
<evidence type="ECO:0000256" key="10">
    <source>
        <dbReference type="ARBA" id="ARBA00023002"/>
    </source>
</evidence>
<evidence type="ECO:0000256" key="4">
    <source>
        <dbReference type="ARBA" id="ARBA00011738"/>
    </source>
</evidence>